<feature type="compositionally biased region" description="Low complexity" evidence="1">
    <location>
        <begin position="12"/>
        <end position="22"/>
    </location>
</feature>
<accession>A0A9P7GS79</accession>
<dbReference type="InterPro" id="IPR013087">
    <property type="entry name" value="Znf_C2H2_type"/>
</dbReference>
<feature type="domain" description="C2H2-type" evidence="2">
    <location>
        <begin position="81"/>
        <end position="104"/>
    </location>
</feature>
<feature type="region of interest" description="Disordered" evidence="1">
    <location>
        <begin position="249"/>
        <end position="342"/>
    </location>
</feature>
<dbReference type="Proteomes" id="UP000717328">
    <property type="component" value="Unassembled WGS sequence"/>
</dbReference>
<feature type="compositionally biased region" description="Basic residues" evidence="1">
    <location>
        <begin position="1"/>
        <end position="11"/>
    </location>
</feature>
<gene>
    <name evidence="3" type="ORF">H0H81_011985</name>
</gene>
<dbReference type="PANTHER" id="PTHR21354:SF0">
    <property type="entry name" value="ZINC FINGER PROTEIN 511"/>
    <property type="match status" value="1"/>
</dbReference>
<feature type="domain" description="C2H2-type" evidence="2">
    <location>
        <begin position="121"/>
        <end position="144"/>
    </location>
</feature>
<comment type="caution">
    <text evidence="3">The sequence shown here is derived from an EMBL/GenBank/DDBJ whole genome shotgun (WGS) entry which is preliminary data.</text>
</comment>
<evidence type="ECO:0000256" key="1">
    <source>
        <dbReference type="SAM" id="MobiDB-lite"/>
    </source>
</evidence>
<proteinExistence type="predicted"/>
<evidence type="ECO:0000313" key="4">
    <source>
        <dbReference type="Proteomes" id="UP000717328"/>
    </source>
</evidence>
<sequence>MSSNFKRHRAPSHTSSSSSTSTAEAQHPSKASRTISGQPGSAATGNRLLCTLPPTCNHRPTPLANTRDLETHYATYHAHVCEQGGCGAVFPDARLLDLHQTECHDPLAAVRKDRGEKIFACHLATCDRLFSTPKTRRLHLIQAHGYPKEFFFAVTNKGVGGLLKRWGEGASMIRGEWKPRANGDDDDDDDEGHTADEFVKEDTKDPRKALHVIQPNEKDKDAMMDDALDGLADTMDSLTLVPSSIRFGRGGKKGGFLNSAERSGSGNTDRGRGGGWRGAGRGGRGRGRGGPPLEDHTRMDIDPQAPRVTQPQHPLGRAGRGRAGIFHGPTRGGRGSFIANKV</sequence>
<organism evidence="3 4">
    <name type="scientific">Sphagnurus paluster</name>
    <dbReference type="NCBI Taxonomy" id="117069"/>
    <lineage>
        <taxon>Eukaryota</taxon>
        <taxon>Fungi</taxon>
        <taxon>Dikarya</taxon>
        <taxon>Basidiomycota</taxon>
        <taxon>Agaricomycotina</taxon>
        <taxon>Agaricomycetes</taxon>
        <taxon>Agaricomycetidae</taxon>
        <taxon>Agaricales</taxon>
        <taxon>Tricholomatineae</taxon>
        <taxon>Lyophyllaceae</taxon>
        <taxon>Sphagnurus</taxon>
    </lineage>
</organism>
<dbReference type="AlphaFoldDB" id="A0A9P7GS79"/>
<feature type="region of interest" description="Disordered" evidence="1">
    <location>
        <begin position="176"/>
        <end position="222"/>
    </location>
</feature>
<feature type="compositionally biased region" description="Polar residues" evidence="1">
    <location>
        <begin position="29"/>
        <end position="44"/>
    </location>
</feature>
<keyword evidence="4" id="KW-1185">Reference proteome</keyword>
<feature type="compositionally biased region" description="Gly residues" evidence="1">
    <location>
        <begin position="273"/>
        <end position="282"/>
    </location>
</feature>
<feature type="region of interest" description="Disordered" evidence="1">
    <location>
        <begin position="1"/>
        <end position="44"/>
    </location>
</feature>
<dbReference type="OrthoDB" id="18440at2759"/>
<feature type="compositionally biased region" description="Basic and acidic residues" evidence="1">
    <location>
        <begin position="192"/>
        <end position="208"/>
    </location>
</feature>
<reference evidence="3" key="2">
    <citation type="submission" date="2021-10" db="EMBL/GenBank/DDBJ databases">
        <title>Phylogenomics reveals ancestral predisposition of the termite-cultivated fungus Termitomyces towards a domesticated lifestyle.</title>
        <authorList>
            <person name="Auxier B."/>
            <person name="Grum-Grzhimaylo A."/>
            <person name="Cardenas M.E."/>
            <person name="Lodge J.D."/>
            <person name="Laessoe T."/>
            <person name="Pedersen O."/>
            <person name="Smith M.E."/>
            <person name="Kuyper T.W."/>
            <person name="Franco-Molano E.A."/>
            <person name="Baroni T.J."/>
            <person name="Aanen D.K."/>
        </authorList>
    </citation>
    <scope>NUCLEOTIDE SEQUENCE</scope>
    <source>
        <strain evidence="3">D49</strain>
    </source>
</reference>
<evidence type="ECO:0000259" key="2">
    <source>
        <dbReference type="PROSITE" id="PS00028"/>
    </source>
</evidence>
<protein>
    <recommendedName>
        <fullName evidence="2">C2H2-type domain-containing protein</fullName>
    </recommendedName>
</protein>
<dbReference type="EMBL" id="JABCKI010000043">
    <property type="protein sequence ID" value="KAG5653613.1"/>
    <property type="molecule type" value="Genomic_DNA"/>
</dbReference>
<dbReference type="PROSITE" id="PS00028">
    <property type="entry name" value="ZINC_FINGER_C2H2_1"/>
    <property type="match status" value="2"/>
</dbReference>
<reference evidence="3" key="1">
    <citation type="submission" date="2021-02" db="EMBL/GenBank/DDBJ databases">
        <authorList>
            <person name="Nieuwenhuis M."/>
            <person name="Van De Peppel L.J.J."/>
        </authorList>
    </citation>
    <scope>NUCLEOTIDE SEQUENCE</scope>
    <source>
        <strain evidence="3">D49</strain>
    </source>
</reference>
<name>A0A9P7GS79_9AGAR</name>
<dbReference type="SMART" id="SM00355">
    <property type="entry name" value="ZnF_C2H2"/>
    <property type="match status" value="2"/>
</dbReference>
<evidence type="ECO:0000313" key="3">
    <source>
        <dbReference type="EMBL" id="KAG5653613.1"/>
    </source>
</evidence>
<dbReference type="InterPro" id="IPR039258">
    <property type="entry name" value="ZNF511"/>
</dbReference>
<dbReference type="PANTHER" id="PTHR21354">
    <property type="entry name" value="ZINC FINGER PROTEIN 511"/>
    <property type="match status" value="1"/>
</dbReference>